<dbReference type="Gene3D" id="1.10.530.10">
    <property type="match status" value="1"/>
</dbReference>
<dbReference type="InterPro" id="IPR051056">
    <property type="entry name" value="Glycosyl_Hydrolase_73"/>
</dbReference>
<keyword evidence="1" id="KW-0929">Antimicrobial</keyword>
<evidence type="ECO:0000256" key="2">
    <source>
        <dbReference type="ARBA" id="ARBA00022638"/>
    </source>
</evidence>
<dbReference type="RefSeq" id="WP_180979196.1">
    <property type="nucleotide sequence ID" value="NZ_NBAX01000005.1"/>
</dbReference>
<dbReference type="EMBL" id="NBAX01000005">
    <property type="protein sequence ID" value="PNP94753.1"/>
    <property type="molecule type" value="Genomic_DNA"/>
</dbReference>
<keyword evidence="2" id="KW-0081">Bacteriolytic enzyme</keyword>
<keyword evidence="3" id="KW-0378">Hydrolase</keyword>
<dbReference type="SMART" id="SM00047">
    <property type="entry name" value="LYZ2"/>
    <property type="match status" value="1"/>
</dbReference>
<accession>A0A2K0XJN0</accession>
<dbReference type="InterPro" id="IPR002901">
    <property type="entry name" value="MGlyc_endo_b_GlcNAc-like_dom"/>
</dbReference>
<dbReference type="Proteomes" id="UP000236634">
    <property type="component" value="Unassembled WGS sequence"/>
</dbReference>
<gene>
    <name evidence="6" type="ORF">BFS16_07340</name>
</gene>
<reference evidence="6 7" key="1">
    <citation type="submission" date="2017-03" db="EMBL/GenBank/DDBJ databases">
        <authorList>
            <person name="Afonso C.L."/>
            <person name="Miller P.J."/>
            <person name="Scott M.A."/>
            <person name="Spackman E."/>
            <person name="Goraichik I."/>
            <person name="Dimitrov K.M."/>
            <person name="Suarez D.L."/>
            <person name="Swayne D.E."/>
        </authorList>
    </citation>
    <scope>NUCLEOTIDE SEQUENCE [LARGE SCALE GENOMIC DNA]</scope>
    <source>
        <strain evidence="6 7">DNF00076</strain>
    </source>
</reference>
<dbReference type="PANTHER" id="PTHR33308:SF9">
    <property type="entry name" value="PEPTIDOGLYCAN HYDROLASE FLGJ"/>
    <property type="match status" value="1"/>
</dbReference>
<comment type="caution">
    <text evidence="6">The sequence shown here is derived from an EMBL/GenBank/DDBJ whole genome shotgun (WGS) entry which is preliminary data.</text>
</comment>
<evidence type="ECO:0000256" key="1">
    <source>
        <dbReference type="ARBA" id="ARBA00022529"/>
    </source>
</evidence>
<dbReference type="Pfam" id="PF01832">
    <property type="entry name" value="Glucosaminidase"/>
    <property type="match status" value="1"/>
</dbReference>
<dbReference type="Gene3D" id="3.10.350.10">
    <property type="entry name" value="LysM domain"/>
    <property type="match status" value="1"/>
</dbReference>
<dbReference type="AlphaFoldDB" id="A0A2K0XJN0"/>
<dbReference type="InterPro" id="IPR036779">
    <property type="entry name" value="LysM_dom_sf"/>
</dbReference>
<dbReference type="Pfam" id="PF01476">
    <property type="entry name" value="LysM"/>
    <property type="match status" value="2"/>
</dbReference>
<dbReference type="GO" id="GO:0004040">
    <property type="term" value="F:amidase activity"/>
    <property type="evidence" value="ECO:0007669"/>
    <property type="project" value="InterPro"/>
</dbReference>
<proteinExistence type="predicted"/>
<dbReference type="CDD" id="cd00118">
    <property type="entry name" value="LysM"/>
    <property type="match status" value="1"/>
</dbReference>
<protein>
    <recommendedName>
        <fullName evidence="4">Peptidoglycan hydrolase</fullName>
    </recommendedName>
</protein>
<dbReference type="SUPFAM" id="SSF54106">
    <property type="entry name" value="LysM domain"/>
    <property type="match status" value="1"/>
</dbReference>
<evidence type="ECO:0000313" key="6">
    <source>
        <dbReference type="EMBL" id="PNP94753.1"/>
    </source>
</evidence>
<name>A0A2K0XJN0_9BACT</name>
<dbReference type="GO" id="GO:0042742">
    <property type="term" value="P:defense response to bacterium"/>
    <property type="evidence" value="ECO:0007669"/>
    <property type="project" value="UniProtKB-KW"/>
</dbReference>
<evidence type="ECO:0000256" key="3">
    <source>
        <dbReference type="ARBA" id="ARBA00022801"/>
    </source>
</evidence>
<feature type="domain" description="LysM" evidence="5">
    <location>
        <begin position="260"/>
        <end position="304"/>
    </location>
</feature>
<dbReference type="PROSITE" id="PS51782">
    <property type="entry name" value="LYSM"/>
    <property type="match status" value="1"/>
</dbReference>
<dbReference type="GO" id="GO:0031640">
    <property type="term" value="P:killing of cells of another organism"/>
    <property type="evidence" value="ECO:0007669"/>
    <property type="project" value="UniProtKB-KW"/>
</dbReference>
<dbReference type="PANTHER" id="PTHR33308">
    <property type="entry name" value="PEPTIDOGLYCAN HYDROLASE FLGJ"/>
    <property type="match status" value="1"/>
</dbReference>
<dbReference type="SMART" id="SM00257">
    <property type="entry name" value="LysM"/>
    <property type="match status" value="2"/>
</dbReference>
<dbReference type="InterPro" id="IPR018392">
    <property type="entry name" value="LysM"/>
</dbReference>
<evidence type="ECO:0000313" key="7">
    <source>
        <dbReference type="Proteomes" id="UP000236634"/>
    </source>
</evidence>
<evidence type="ECO:0000256" key="4">
    <source>
        <dbReference type="ARBA" id="ARBA00032108"/>
    </source>
</evidence>
<sequence length="305" mass="35548">MKKIIMLTLLFVVSVHSWAQMKWNQAYQLYINQYKDLAIKEMLKYKIPASITLAQAVFESGAGRSRLARLGNNHFGIKCHDWLGNTINEDDDEFGECFRAYDNPLHSFEDHSKFLVNSPRYRSLFSLKQTDYKGWAHGLKACGYATNPQYAYKLIELIELYKLYVYDQAKGYDNFMADEASIRTNVNNSQPLHPIAMFNDNYYLRARQGDTFKLIGKEVGISYRKIAKYNERHKNDPLQEGEIIFLKKKRKKAPKVFKNHPHIVKPGESLYIIAQIYGMRLSSLYKLNNFDVDHTIKVGDSIRVY</sequence>
<evidence type="ECO:0000259" key="5">
    <source>
        <dbReference type="PROSITE" id="PS51782"/>
    </source>
</evidence>
<organism evidence="6 7">
    <name type="scientific">Hoylesella timonensis</name>
    <dbReference type="NCBI Taxonomy" id="386414"/>
    <lineage>
        <taxon>Bacteria</taxon>
        <taxon>Pseudomonadati</taxon>
        <taxon>Bacteroidota</taxon>
        <taxon>Bacteroidia</taxon>
        <taxon>Bacteroidales</taxon>
        <taxon>Prevotellaceae</taxon>
        <taxon>Hoylesella</taxon>
    </lineage>
</organism>